<dbReference type="EMBL" id="JBHTOF010000077">
    <property type="protein sequence ID" value="MFD1465714.1"/>
    <property type="molecule type" value="Genomic_DNA"/>
</dbReference>
<evidence type="ECO:0000313" key="1">
    <source>
        <dbReference type="EMBL" id="MFD1465714.1"/>
    </source>
</evidence>
<organism evidence="1 2">
    <name type="scientific">Lapidilactobacillus mulanensis</name>
    <dbReference type="NCBI Taxonomy" id="2485999"/>
    <lineage>
        <taxon>Bacteria</taxon>
        <taxon>Bacillati</taxon>
        <taxon>Bacillota</taxon>
        <taxon>Bacilli</taxon>
        <taxon>Lactobacillales</taxon>
        <taxon>Lactobacillaceae</taxon>
        <taxon>Lapidilactobacillus</taxon>
    </lineage>
</organism>
<comment type="caution">
    <text evidence="1">The sequence shown here is derived from an EMBL/GenBank/DDBJ whole genome shotgun (WGS) entry which is preliminary data.</text>
</comment>
<reference evidence="2" key="1">
    <citation type="journal article" date="2019" name="Int. J. Syst. Evol. Microbiol.">
        <title>The Global Catalogue of Microorganisms (GCM) 10K type strain sequencing project: providing services to taxonomists for standard genome sequencing and annotation.</title>
        <authorList>
            <consortium name="The Broad Institute Genomics Platform"/>
            <consortium name="The Broad Institute Genome Sequencing Center for Infectious Disease"/>
            <person name="Wu L."/>
            <person name="Ma J."/>
        </authorList>
    </citation>
    <scope>NUCLEOTIDE SEQUENCE [LARGE SCALE GENOMIC DNA]</scope>
    <source>
        <strain evidence="2">CCM 8951</strain>
    </source>
</reference>
<protein>
    <submittedName>
        <fullName evidence="1">Uncharacterized protein</fullName>
    </submittedName>
</protein>
<dbReference type="RefSeq" id="WP_125578777.1">
    <property type="nucleotide sequence ID" value="NZ_JBHTOF010000077.1"/>
</dbReference>
<name>A0ABW4DM18_9LACO</name>
<gene>
    <name evidence="1" type="ORF">ACFQ4L_06435</name>
</gene>
<keyword evidence="2" id="KW-1185">Reference proteome</keyword>
<evidence type="ECO:0000313" key="2">
    <source>
        <dbReference type="Proteomes" id="UP001597244"/>
    </source>
</evidence>
<accession>A0ABW4DM18</accession>
<sequence>MRQDEPLYDVIFSKTKSKVTMLSDNKIYLDEKSGYKDINEFLHSRVGAERPTTAYKRSLLGLPNDLIGILKITKGVKDEDFIWLKFDGDNTTWKDVSKGFAWLMEQNQMREN</sequence>
<dbReference type="Proteomes" id="UP001597244">
    <property type="component" value="Unassembled WGS sequence"/>
</dbReference>
<proteinExistence type="predicted"/>